<organism evidence="1 2">
    <name type="scientific">Kineobactrum salinum</name>
    <dbReference type="NCBI Taxonomy" id="2708301"/>
    <lineage>
        <taxon>Bacteria</taxon>
        <taxon>Pseudomonadati</taxon>
        <taxon>Pseudomonadota</taxon>
        <taxon>Gammaproteobacteria</taxon>
        <taxon>Cellvibrionales</taxon>
        <taxon>Halieaceae</taxon>
        <taxon>Kineobactrum</taxon>
    </lineage>
</organism>
<dbReference type="KEGG" id="kim:G3T16_09285"/>
<evidence type="ECO:0000313" key="1">
    <source>
        <dbReference type="EMBL" id="QIB65569.1"/>
    </source>
</evidence>
<evidence type="ECO:0000313" key="2">
    <source>
        <dbReference type="Proteomes" id="UP000477680"/>
    </source>
</evidence>
<sequence>MNIVHQRGTRPAGMSSAARSALHALQVRRQADIAVRGLRQAALCKARLRLQRG</sequence>
<gene>
    <name evidence="1" type="ORF">G3T16_09285</name>
</gene>
<dbReference type="AlphaFoldDB" id="A0A6C0U268"/>
<name>A0A6C0U268_9GAMM</name>
<dbReference type="EMBL" id="CP048711">
    <property type="protein sequence ID" value="QIB65569.1"/>
    <property type="molecule type" value="Genomic_DNA"/>
</dbReference>
<proteinExistence type="predicted"/>
<reference evidence="1 2" key="1">
    <citation type="submission" date="2020-02" db="EMBL/GenBank/DDBJ databases">
        <title>Genome sequencing for Kineobactrum sp. M2.</title>
        <authorList>
            <person name="Park S.-J."/>
        </authorList>
    </citation>
    <scope>NUCLEOTIDE SEQUENCE [LARGE SCALE GENOMIC DNA]</scope>
    <source>
        <strain evidence="1 2">M2</strain>
    </source>
</reference>
<dbReference type="RefSeq" id="WP_163494888.1">
    <property type="nucleotide sequence ID" value="NZ_CP048711.1"/>
</dbReference>
<accession>A0A6C0U268</accession>
<protein>
    <submittedName>
        <fullName evidence="1">Uncharacterized protein</fullName>
    </submittedName>
</protein>
<keyword evidence="2" id="KW-1185">Reference proteome</keyword>
<dbReference type="Proteomes" id="UP000477680">
    <property type="component" value="Chromosome"/>
</dbReference>